<feature type="region of interest" description="Disordered" evidence="1">
    <location>
        <begin position="1"/>
        <end position="71"/>
    </location>
</feature>
<proteinExistence type="predicted"/>
<reference evidence="3" key="1">
    <citation type="journal article" date="2023" name="Commun. Biol.">
        <title>Genome analysis of Parmales, the sister group of diatoms, reveals the evolutionary specialization of diatoms from phago-mixotrophs to photoautotrophs.</title>
        <authorList>
            <person name="Ban H."/>
            <person name="Sato S."/>
            <person name="Yoshikawa S."/>
            <person name="Yamada K."/>
            <person name="Nakamura Y."/>
            <person name="Ichinomiya M."/>
            <person name="Sato N."/>
            <person name="Blanc-Mathieu R."/>
            <person name="Endo H."/>
            <person name="Kuwata A."/>
            <person name="Ogata H."/>
        </authorList>
    </citation>
    <scope>NUCLEOTIDE SEQUENCE [LARGE SCALE GENOMIC DNA]</scope>
    <source>
        <strain evidence="3">NIES 3700</strain>
    </source>
</reference>
<feature type="region of interest" description="Disordered" evidence="1">
    <location>
        <begin position="89"/>
        <end position="108"/>
    </location>
</feature>
<accession>A0A9W6ZJ83</accession>
<dbReference type="AlphaFoldDB" id="A0A9W6ZJ83"/>
<dbReference type="Proteomes" id="UP001165122">
    <property type="component" value="Unassembled WGS sequence"/>
</dbReference>
<dbReference type="InterPro" id="IPR005046">
    <property type="entry name" value="DUF285"/>
</dbReference>
<comment type="caution">
    <text evidence="2">The sequence shown here is derived from an EMBL/GenBank/DDBJ whole genome shotgun (WGS) entry which is preliminary data.</text>
</comment>
<evidence type="ECO:0000256" key="1">
    <source>
        <dbReference type="SAM" id="MobiDB-lite"/>
    </source>
</evidence>
<sequence length="286" mass="33020">MEDEKKNQSQNSDRQKMPPRPYKRRKVKEEEGANDAVIPDELTVEALVAAKQEQNGNPQENRVEQRQAEESAMSMVLKEMRSMREEMKEMKGLQEKTSEELKGVREEVKGVREETNEKMESVFEELISVNSKLSEARKEIAALKPRYKFRSNEELRAAARLWCSDRNKAIAQYGHISYWNVSSITDMSVLFGISKEDSEQGNRWNKDFNEDLSSWDTRNTTLTFMFDQAESFKGDLKGWNVERKSRTCRGCSTKSSRSPAIFQVGPLGIVRTGRRCFLKPSRSKVI</sequence>
<gene>
    <name evidence="2" type="ORF">TrLO_g12732</name>
</gene>
<protein>
    <submittedName>
        <fullName evidence="2">Uncharacterized protein</fullName>
    </submittedName>
</protein>
<dbReference type="EMBL" id="BRXW01000400">
    <property type="protein sequence ID" value="GMH50980.1"/>
    <property type="molecule type" value="Genomic_DNA"/>
</dbReference>
<organism evidence="2 3">
    <name type="scientific">Triparma laevis f. longispina</name>
    <dbReference type="NCBI Taxonomy" id="1714387"/>
    <lineage>
        <taxon>Eukaryota</taxon>
        <taxon>Sar</taxon>
        <taxon>Stramenopiles</taxon>
        <taxon>Ochrophyta</taxon>
        <taxon>Bolidophyceae</taxon>
        <taxon>Parmales</taxon>
        <taxon>Triparmaceae</taxon>
        <taxon>Triparma</taxon>
    </lineage>
</organism>
<name>A0A9W6ZJ83_9STRA</name>
<evidence type="ECO:0000313" key="3">
    <source>
        <dbReference type="Proteomes" id="UP001165122"/>
    </source>
</evidence>
<evidence type="ECO:0000313" key="2">
    <source>
        <dbReference type="EMBL" id="GMH50980.1"/>
    </source>
</evidence>
<keyword evidence="3" id="KW-1185">Reference proteome</keyword>
<dbReference type="Pfam" id="PF03382">
    <property type="entry name" value="DUF285"/>
    <property type="match status" value="1"/>
</dbReference>